<feature type="compositionally biased region" description="Low complexity" evidence="1">
    <location>
        <begin position="101"/>
        <end position="116"/>
    </location>
</feature>
<evidence type="ECO:0000313" key="3">
    <source>
        <dbReference type="Proteomes" id="UP001419268"/>
    </source>
</evidence>
<organism evidence="2 3">
    <name type="scientific">Stephania cephalantha</name>
    <dbReference type="NCBI Taxonomy" id="152367"/>
    <lineage>
        <taxon>Eukaryota</taxon>
        <taxon>Viridiplantae</taxon>
        <taxon>Streptophyta</taxon>
        <taxon>Embryophyta</taxon>
        <taxon>Tracheophyta</taxon>
        <taxon>Spermatophyta</taxon>
        <taxon>Magnoliopsida</taxon>
        <taxon>Ranunculales</taxon>
        <taxon>Menispermaceae</taxon>
        <taxon>Menispermoideae</taxon>
        <taxon>Cissampelideae</taxon>
        <taxon>Stephania</taxon>
    </lineage>
</organism>
<comment type="caution">
    <text evidence="2">The sequence shown here is derived from an EMBL/GenBank/DDBJ whole genome shotgun (WGS) entry which is preliminary data.</text>
</comment>
<gene>
    <name evidence="2" type="ORF">Scep_004227</name>
</gene>
<proteinExistence type="predicted"/>
<sequence>MLAPEVQGEKAQFEFMATSEYLPWFIHISHPIIENPTYEDDVAVACTIVNNEVFERNRRALDLALKWIDLPDEECTIESTKKIVSDVVNFLSMRILTTTTTTTTTSTTTATTTSASDGPLKESKHDNAAT</sequence>
<dbReference type="EMBL" id="JBBNAG010000002">
    <property type="protein sequence ID" value="KAK9157653.1"/>
    <property type="molecule type" value="Genomic_DNA"/>
</dbReference>
<name>A0AAP0KTI9_9MAGN</name>
<protein>
    <submittedName>
        <fullName evidence="2">Uncharacterized protein</fullName>
    </submittedName>
</protein>
<dbReference type="AlphaFoldDB" id="A0AAP0KTI9"/>
<keyword evidence="3" id="KW-1185">Reference proteome</keyword>
<feature type="compositionally biased region" description="Basic and acidic residues" evidence="1">
    <location>
        <begin position="119"/>
        <end position="130"/>
    </location>
</feature>
<evidence type="ECO:0000313" key="2">
    <source>
        <dbReference type="EMBL" id="KAK9157653.1"/>
    </source>
</evidence>
<reference evidence="2 3" key="1">
    <citation type="submission" date="2024-01" db="EMBL/GenBank/DDBJ databases">
        <title>Genome assemblies of Stephania.</title>
        <authorList>
            <person name="Yang L."/>
        </authorList>
    </citation>
    <scope>NUCLEOTIDE SEQUENCE [LARGE SCALE GENOMIC DNA]</scope>
    <source>
        <strain evidence="2">JXDWG</strain>
        <tissue evidence="2">Leaf</tissue>
    </source>
</reference>
<dbReference type="Proteomes" id="UP001419268">
    <property type="component" value="Unassembled WGS sequence"/>
</dbReference>
<evidence type="ECO:0000256" key="1">
    <source>
        <dbReference type="SAM" id="MobiDB-lite"/>
    </source>
</evidence>
<accession>A0AAP0KTI9</accession>
<feature type="region of interest" description="Disordered" evidence="1">
    <location>
        <begin position="101"/>
        <end position="130"/>
    </location>
</feature>